<keyword evidence="7" id="KW-0998">Cell outer membrane</keyword>
<name>F4L6G5_HALH1</name>
<dbReference type="Gene3D" id="2.40.170.20">
    <property type="entry name" value="TonB-dependent receptor, beta-barrel domain"/>
    <property type="match status" value="1"/>
</dbReference>
<keyword evidence="2" id="KW-0813">Transport</keyword>
<feature type="chain" id="PRO_5003317606" evidence="8">
    <location>
        <begin position="23"/>
        <end position="891"/>
    </location>
</feature>
<dbReference type="OrthoDB" id="9764669at2"/>
<accession>F4L6G5</accession>
<dbReference type="SUPFAM" id="SSF56935">
    <property type="entry name" value="Porins"/>
    <property type="match status" value="1"/>
</dbReference>
<dbReference type="eggNOG" id="COG4771">
    <property type="taxonomic scope" value="Bacteria"/>
</dbReference>
<evidence type="ECO:0000256" key="4">
    <source>
        <dbReference type="ARBA" id="ARBA00022692"/>
    </source>
</evidence>
<dbReference type="STRING" id="760192.Halhy_0946"/>
<dbReference type="InterPro" id="IPR008969">
    <property type="entry name" value="CarboxyPept-like_regulatory"/>
</dbReference>
<keyword evidence="5 8" id="KW-0732">Signal</keyword>
<dbReference type="PANTHER" id="PTHR30069">
    <property type="entry name" value="TONB-DEPENDENT OUTER MEMBRANE RECEPTOR"/>
    <property type="match status" value="1"/>
</dbReference>
<keyword evidence="6" id="KW-0472">Membrane</keyword>
<sequence length="891" mass="100786">MKGKLLPGLMICCLLAVSNLFGQETLDRVVSVSFEDQSPVKALLLLRKSFNLNIVFSDNQLPRRNSFPLNFQEQSIRRILDAILANTGLSYRTEMAGVVVTRTIPSSKWRSRYTIQGMVETAGNAETLNGANVFALNQNEGTHSNEQGVFSLSLLPGPTQISISFIGFRTDTLFIDLRQDTFLRISLQRESQQMEAVVIPGTPEREGMDFGHYNFDLEQLQRMPKIGGETDLIRAVQMLPGVQTGPDGVGGVFVRGGEAGHNLVIIDDVPVYNFNHAAGVLSVFNTSIVKSAELLKGAFPARYSGRLSSVLDVRMRDGNKEYWTASGELGLVSGRLTVEGPIVKNKSSLLLAGRTSLLNWVLKPYSRQFKSRKGEEGESSYTFYDFNAKFNVEIGEKDRLFFSFYRGQDDFGNQGDSQDTLNLLISDRVGTFRFRQVYREKLYWTNTGGSLRWSHILNKKLFANTTLTFSELKVNIATASSDTVAIILPTPSIDYDADFGNYSSSIRDLGARTDFHWDIAPGNKVRFGLRIQRNHFVPGIEEYDDDYKEYIPPRGSISRTVHTTGWSLYVENERRFFARRLYCNYGLNLAGWNVDKKNYAILEPRVAISYLLADSTYLEASVSRMSQFLHLLSGTNIGLPTDLWVPSTGQIGPELSWQYTLGIRRNLWRGWNLGIEGYFKQMKNLVNYSEGANFLDDWEQNITVGSGRAYGLDMMLRKDAGRINGYIAYTLGRTDRIFPKINLGERYPFKYDHRHDLKIWGDFRFSSKVDLSASWVFSSGLAFSLPQDAFTVEIPGVSPPVTVIDFGPKNSSRLPAYHRFDIGLNLHFLSNKGIAHHFQFGAYNAYSRRNPLYYQLRTIYVEEDGRLKEEKVFTGVHLLPFLPSINYSVKF</sequence>
<dbReference type="AlphaFoldDB" id="F4L6G5"/>
<gene>
    <name evidence="10" type="ordered locus">Halhy_0946</name>
</gene>
<dbReference type="RefSeq" id="WP_013763405.1">
    <property type="nucleotide sequence ID" value="NC_015510.1"/>
</dbReference>
<evidence type="ECO:0000259" key="9">
    <source>
        <dbReference type="Pfam" id="PF07715"/>
    </source>
</evidence>
<dbReference type="GO" id="GO:0009279">
    <property type="term" value="C:cell outer membrane"/>
    <property type="evidence" value="ECO:0007669"/>
    <property type="project" value="UniProtKB-SubCell"/>
</dbReference>
<evidence type="ECO:0000313" key="10">
    <source>
        <dbReference type="EMBL" id="AEE48847.1"/>
    </source>
</evidence>
<dbReference type="HOGENOM" id="CLU_016599_0_0_10"/>
<dbReference type="GO" id="GO:0015344">
    <property type="term" value="F:siderophore uptake transmembrane transporter activity"/>
    <property type="evidence" value="ECO:0007669"/>
    <property type="project" value="TreeGrafter"/>
</dbReference>
<evidence type="ECO:0000256" key="7">
    <source>
        <dbReference type="ARBA" id="ARBA00023237"/>
    </source>
</evidence>
<keyword evidence="11" id="KW-1185">Reference proteome</keyword>
<proteinExistence type="predicted"/>
<dbReference type="InterPro" id="IPR036942">
    <property type="entry name" value="Beta-barrel_TonB_sf"/>
</dbReference>
<keyword evidence="3" id="KW-1134">Transmembrane beta strand</keyword>
<evidence type="ECO:0000256" key="3">
    <source>
        <dbReference type="ARBA" id="ARBA00022452"/>
    </source>
</evidence>
<evidence type="ECO:0000256" key="2">
    <source>
        <dbReference type="ARBA" id="ARBA00022448"/>
    </source>
</evidence>
<keyword evidence="4" id="KW-0812">Transmembrane</keyword>
<dbReference type="SUPFAM" id="SSF49464">
    <property type="entry name" value="Carboxypeptidase regulatory domain-like"/>
    <property type="match status" value="1"/>
</dbReference>
<dbReference type="GO" id="GO:0044718">
    <property type="term" value="P:siderophore transmembrane transport"/>
    <property type="evidence" value="ECO:0007669"/>
    <property type="project" value="TreeGrafter"/>
</dbReference>
<dbReference type="InterPro" id="IPR012910">
    <property type="entry name" value="Plug_dom"/>
</dbReference>
<dbReference type="Pfam" id="PF07715">
    <property type="entry name" value="Plug"/>
    <property type="match status" value="1"/>
</dbReference>
<reference key="2">
    <citation type="submission" date="2011-04" db="EMBL/GenBank/DDBJ databases">
        <title>Complete sequence of chromosome of Haliscomenobacter hydrossis DSM 1100.</title>
        <authorList>
            <consortium name="US DOE Joint Genome Institute (JGI-PGF)"/>
            <person name="Lucas S."/>
            <person name="Han J."/>
            <person name="Lapidus A."/>
            <person name="Bruce D."/>
            <person name="Goodwin L."/>
            <person name="Pitluck S."/>
            <person name="Peters L."/>
            <person name="Kyrpides N."/>
            <person name="Mavromatis K."/>
            <person name="Ivanova N."/>
            <person name="Ovchinnikova G."/>
            <person name="Pagani I."/>
            <person name="Daligault H."/>
            <person name="Detter J.C."/>
            <person name="Han C."/>
            <person name="Land M."/>
            <person name="Hauser L."/>
            <person name="Markowitz V."/>
            <person name="Cheng J.-F."/>
            <person name="Hugenholtz P."/>
            <person name="Woyke T."/>
            <person name="Wu D."/>
            <person name="Verbarg S."/>
            <person name="Frueling A."/>
            <person name="Brambilla E."/>
            <person name="Klenk H.-P."/>
            <person name="Eisen J.A."/>
        </authorList>
    </citation>
    <scope>NUCLEOTIDE SEQUENCE</scope>
    <source>
        <strain>DSM 1100</strain>
    </source>
</reference>
<dbReference type="InterPro" id="IPR039426">
    <property type="entry name" value="TonB-dep_rcpt-like"/>
</dbReference>
<evidence type="ECO:0000256" key="6">
    <source>
        <dbReference type="ARBA" id="ARBA00023136"/>
    </source>
</evidence>
<dbReference type="Pfam" id="PF13715">
    <property type="entry name" value="CarbopepD_reg_2"/>
    <property type="match status" value="1"/>
</dbReference>
<protein>
    <submittedName>
        <fullName evidence="10">TonB-dependent receptor plug</fullName>
    </submittedName>
</protein>
<dbReference type="KEGG" id="hhy:Halhy_0946"/>
<evidence type="ECO:0000256" key="5">
    <source>
        <dbReference type="ARBA" id="ARBA00022729"/>
    </source>
</evidence>
<evidence type="ECO:0000256" key="8">
    <source>
        <dbReference type="SAM" id="SignalP"/>
    </source>
</evidence>
<keyword evidence="10" id="KW-0675">Receptor</keyword>
<feature type="signal peptide" evidence="8">
    <location>
        <begin position="1"/>
        <end position="22"/>
    </location>
</feature>
<organism evidence="10 11">
    <name type="scientific">Haliscomenobacter hydrossis (strain ATCC 27775 / DSM 1100 / LMG 10767 / O)</name>
    <dbReference type="NCBI Taxonomy" id="760192"/>
    <lineage>
        <taxon>Bacteria</taxon>
        <taxon>Pseudomonadati</taxon>
        <taxon>Bacteroidota</taxon>
        <taxon>Saprospiria</taxon>
        <taxon>Saprospirales</taxon>
        <taxon>Haliscomenobacteraceae</taxon>
        <taxon>Haliscomenobacter</taxon>
    </lineage>
</organism>
<reference evidence="10 11" key="1">
    <citation type="journal article" date="2011" name="Stand. Genomic Sci.">
        <title>Complete genome sequence of Haliscomenobacter hydrossis type strain (O).</title>
        <authorList>
            <consortium name="US DOE Joint Genome Institute (JGI-PGF)"/>
            <person name="Daligault H."/>
            <person name="Lapidus A."/>
            <person name="Zeytun A."/>
            <person name="Nolan M."/>
            <person name="Lucas S."/>
            <person name="Del Rio T.G."/>
            <person name="Tice H."/>
            <person name="Cheng J.F."/>
            <person name="Tapia R."/>
            <person name="Han C."/>
            <person name="Goodwin L."/>
            <person name="Pitluck S."/>
            <person name="Liolios K."/>
            <person name="Pagani I."/>
            <person name="Ivanova N."/>
            <person name="Huntemann M."/>
            <person name="Mavromatis K."/>
            <person name="Mikhailova N."/>
            <person name="Pati A."/>
            <person name="Chen A."/>
            <person name="Palaniappan K."/>
            <person name="Land M."/>
            <person name="Hauser L."/>
            <person name="Brambilla E.M."/>
            <person name="Rohde M."/>
            <person name="Verbarg S."/>
            <person name="Goker M."/>
            <person name="Bristow J."/>
            <person name="Eisen J.A."/>
            <person name="Markowitz V."/>
            <person name="Hugenholtz P."/>
            <person name="Kyrpides N.C."/>
            <person name="Klenk H.P."/>
            <person name="Woyke T."/>
        </authorList>
    </citation>
    <scope>NUCLEOTIDE SEQUENCE [LARGE SCALE GENOMIC DNA]</scope>
    <source>
        <strain evidence="11">ATCC 27775 / DSM 1100 / LMG 10767 / O</strain>
    </source>
</reference>
<dbReference type="Gene3D" id="2.170.130.10">
    <property type="entry name" value="TonB-dependent receptor, plug domain"/>
    <property type="match status" value="1"/>
</dbReference>
<dbReference type="Proteomes" id="UP000008461">
    <property type="component" value="Chromosome"/>
</dbReference>
<dbReference type="EMBL" id="CP002691">
    <property type="protein sequence ID" value="AEE48847.1"/>
    <property type="molecule type" value="Genomic_DNA"/>
</dbReference>
<comment type="subcellular location">
    <subcellularLocation>
        <location evidence="1">Cell outer membrane</location>
        <topology evidence="1">Multi-pass membrane protein</topology>
    </subcellularLocation>
</comment>
<feature type="domain" description="TonB-dependent receptor plug" evidence="9">
    <location>
        <begin position="228"/>
        <end position="305"/>
    </location>
</feature>
<dbReference type="Gene3D" id="2.60.40.1120">
    <property type="entry name" value="Carboxypeptidase-like, regulatory domain"/>
    <property type="match status" value="1"/>
</dbReference>
<dbReference type="InterPro" id="IPR037066">
    <property type="entry name" value="Plug_dom_sf"/>
</dbReference>
<evidence type="ECO:0000313" key="11">
    <source>
        <dbReference type="Proteomes" id="UP000008461"/>
    </source>
</evidence>
<evidence type="ECO:0000256" key="1">
    <source>
        <dbReference type="ARBA" id="ARBA00004571"/>
    </source>
</evidence>
<dbReference type="PANTHER" id="PTHR30069:SF29">
    <property type="entry name" value="HEMOGLOBIN AND HEMOGLOBIN-HAPTOGLOBIN-BINDING PROTEIN 1-RELATED"/>
    <property type="match status" value="1"/>
</dbReference>